<dbReference type="CDD" id="cd02440">
    <property type="entry name" value="AdoMet_MTases"/>
    <property type="match status" value="1"/>
</dbReference>
<evidence type="ECO:0000256" key="8">
    <source>
        <dbReference type="ARBA" id="ARBA00023242"/>
    </source>
</evidence>
<evidence type="ECO:0000256" key="1">
    <source>
        <dbReference type="ARBA" id="ARBA00004123"/>
    </source>
</evidence>
<dbReference type="GO" id="GO:0032259">
    <property type="term" value="P:methylation"/>
    <property type="evidence" value="ECO:0007669"/>
    <property type="project" value="UniProtKB-KW"/>
</dbReference>
<dbReference type="SUPFAM" id="SSF53335">
    <property type="entry name" value="S-adenosyl-L-methionine-dependent methyltransferases"/>
    <property type="match status" value="1"/>
</dbReference>
<comment type="subcellular location">
    <subcellularLocation>
        <location evidence="2">Cytoplasm</location>
    </subcellularLocation>
    <subcellularLocation>
        <location evidence="1">Nucleus</location>
    </subcellularLocation>
</comment>
<comment type="similarity">
    <text evidence="9">Belongs to the methyltransferase superfamily. METTL18 family.</text>
</comment>
<keyword evidence="5" id="KW-0489">Methyltransferase</keyword>
<dbReference type="PANTHER" id="PTHR14614:SF39">
    <property type="entry name" value="HISTIDINE PROTEIN METHYLTRANSFERASE 1 HOMOLOG"/>
    <property type="match status" value="1"/>
</dbReference>
<dbReference type="AlphaFoldDB" id="H2ZQA2"/>
<evidence type="ECO:0000256" key="5">
    <source>
        <dbReference type="ARBA" id="ARBA00022603"/>
    </source>
</evidence>
<dbReference type="Proteomes" id="UP000007875">
    <property type="component" value="Unassembled WGS sequence"/>
</dbReference>
<sequence>MDFKFNFSAASDEPENKKENIGKKQDKNLINLQKYQHFTLDDIQNVWRNSSESEVCCIECVNLTDGTEIHFMQTYTDVCKGSETSEPTKVVSKKTGEFTIPDTIDSSDLVSKVYEGGLKVWESSLDLVEFLGKPENKSFFADASVLEVGCGIGLPGILASKYGAKKVVFQDYNDFVLFNTTGPSVILNQCQVKDDEDSSAPEAKRIKTDGDLMACFERVIETEKKIDTKCQYSFIGGDWEEIAKNIDEKFDIVLTAETIYDVTNYEKLHLLLERCVGPNGMIFLAAKSFYFGVGGGISLWIEFVENKKVFEVIVVELIDAPVKREILKMKRLTQKTGEK</sequence>
<dbReference type="Ensembl" id="ENSCSAVT00000019981.1">
    <property type="protein sequence ID" value="ENSCSAVP00000019768.1"/>
    <property type="gene ID" value="ENSCSAVG00000011596.1"/>
</dbReference>
<evidence type="ECO:0000313" key="12">
    <source>
        <dbReference type="Proteomes" id="UP000007875"/>
    </source>
</evidence>
<evidence type="ECO:0000256" key="3">
    <source>
        <dbReference type="ARBA" id="ARBA00012533"/>
    </source>
</evidence>
<dbReference type="GO" id="GO:0005737">
    <property type="term" value="C:cytoplasm"/>
    <property type="evidence" value="ECO:0007669"/>
    <property type="project" value="UniProtKB-SubCell"/>
</dbReference>
<dbReference type="GO" id="GO:0005634">
    <property type="term" value="C:nucleus"/>
    <property type="evidence" value="ECO:0007669"/>
    <property type="project" value="UniProtKB-SubCell"/>
</dbReference>
<dbReference type="Pfam" id="PF10294">
    <property type="entry name" value="Methyltransf_16"/>
    <property type="match status" value="2"/>
</dbReference>
<evidence type="ECO:0000313" key="11">
    <source>
        <dbReference type="Ensembl" id="ENSCSAVP00000019768.1"/>
    </source>
</evidence>
<dbReference type="InParanoid" id="H2ZQA2"/>
<keyword evidence="8" id="KW-0539">Nucleus</keyword>
<evidence type="ECO:0000256" key="2">
    <source>
        <dbReference type="ARBA" id="ARBA00004496"/>
    </source>
</evidence>
<organism evidence="11 12">
    <name type="scientific">Ciona savignyi</name>
    <name type="common">Pacific transparent sea squirt</name>
    <dbReference type="NCBI Taxonomy" id="51511"/>
    <lineage>
        <taxon>Eukaryota</taxon>
        <taxon>Metazoa</taxon>
        <taxon>Chordata</taxon>
        <taxon>Tunicata</taxon>
        <taxon>Ascidiacea</taxon>
        <taxon>Phlebobranchia</taxon>
        <taxon>Cionidae</taxon>
        <taxon>Ciona</taxon>
    </lineage>
</organism>
<keyword evidence="12" id="KW-1185">Reference proteome</keyword>
<evidence type="ECO:0000256" key="10">
    <source>
        <dbReference type="SAM" id="MobiDB-lite"/>
    </source>
</evidence>
<reference evidence="12" key="1">
    <citation type="submission" date="2003-08" db="EMBL/GenBank/DDBJ databases">
        <authorList>
            <person name="Birren B."/>
            <person name="Nusbaum C."/>
            <person name="Abebe A."/>
            <person name="Abouelleil A."/>
            <person name="Adekoya E."/>
            <person name="Ait-zahra M."/>
            <person name="Allen N."/>
            <person name="Allen T."/>
            <person name="An P."/>
            <person name="Anderson M."/>
            <person name="Anderson S."/>
            <person name="Arachchi H."/>
            <person name="Armbruster J."/>
            <person name="Bachantsang P."/>
            <person name="Baldwin J."/>
            <person name="Barry A."/>
            <person name="Bayul T."/>
            <person name="Blitshsteyn B."/>
            <person name="Bloom T."/>
            <person name="Blye J."/>
            <person name="Boguslavskiy L."/>
            <person name="Borowsky M."/>
            <person name="Boukhgalter B."/>
            <person name="Brunache A."/>
            <person name="Butler J."/>
            <person name="Calixte N."/>
            <person name="Calvo S."/>
            <person name="Camarata J."/>
            <person name="Campo K."/>
            <person name="Chang J."/>
            <person name="Cheshatsang Y."/>
            <person name="Citroen M."/>
            <person name="Collymore A."/>
            <person name="Considine T."/>
            <person name="Cook A."/>
            <person name="Cooke P."/>
            <person name="Corum B."/>
            <person name="Cuomo C."/>
            <person name="David R."/>
            <person name="Dawoe T."/>
            <person name="Degray S."/>
            <person name="Dodge S."/>
            <person name="Dooley K."/>
            <person name="Dorje P."/>
            <person name="Dorjee K."/>
            <person name="Dorris L."/>
            <person name="Duffey N."/>
            <person name="Dupes A."/>
            <person name="Elkins T."/>
            <person name="Engels R."/>
            <person name="Erickson J."/>
            <person name="Farina A."/>
            <person name="Faro S."/>
            <person name="Ferreira P."/>
            <person name="Fischer H."/>
            <person name="Fitzgerald M."/>
            <person name="Foley K."/>
            <person name="Gage D."/>
            <person name="Galagan J."/>
            <person name="Gearin G."/>
            <person name="Gnerre S."/>
            <person name="Gnirke A."/>
            <person name="Goyette A."/>
            <person name="Graham J."/>
            <person name="Grandbois E."/>
            <person name="Gyaltsen K."/>
            <person name="Hafez N."/>
            <person name="Hagopian D."/>
            <person name="Hagos B."/>
            <person name="Hall J."/>
            <person name="Hatcher B."/>
            <person name="Heller A."/>
            <person name="Higgins H."/>
            <person name="Honan T."/>
            <person name="Horn A."/>
            <person name="Houde N."/>
            <person name="Hughes L."/>
            <person name="Hulme W."/>
            <person name="Husby E."/>
            <person name="Iliev I."/>
            <person name="Jaffe D."/>
            <person name="Jones C."/>
            <person name="Kamal M."/>
            <person name="Kamat A."/>
            <person name="Kamvysselis M."/>
            <person name="Karlsson E."/>
            <person name="Kells C."/>
            <person name="Kieu A."/>
            <person name="Kisner P."/>
            <person name="Kodira C."/>
            <person name="Kulbokas E."/>
            <person name="Labutti K."/>
            <person name="Lama D."/>
            <person name="Landers T."/>
            <person name="Leger J."/>
            <person name="Levine S."/>
            <person name="Lewis D."/>
            <person name="Lewis T."/>
            <person name="Lindblad-toh K."/>
            <person name="Liu X."/>
            <person name="Lokyitsang T."/>
            <person name="Lokyitsang Y."/>
            <person name="Lucien O."/>
            <person name="Lui A."/>
            <person name="Ma L.J."/>
            <person name="Mabbitt R."/>
            <person name="Macdonald J."/>
            <person name="Maclean C."/>
            <person name="Major J."/>
            <person name="Manning J."/>
            <person name="Marabella R."/>
            <person name="Maru K."/>
            <person name="Matthews C."/>
            <person name="Mauceli E."/>
            <person name="Mccarthy M."/>
            <person name="Mcdonough S."/>
            <person name="Mcghee T."/>
            <person name="Meldrim J."/>
            <person name="Meneus L."/>
            <person name="Mesirov J."/>
            <person name="Mihalev A."/>
            <person name="Mihova T."/>
            <person name="Mikkelsen T."/>
            <person name="Mlenga V."/>
            <person name="Moru K."/>
            <person name="Mozes J."/>
            <person name="Mulrain L."/>
            <person name="Munson G."/>
            <person name="Naylor J."/>
            <person name="Newes C."/>
            <person name="Nguyen C."/>
            <person name="Nguyen N."/>
            <person name="Nguyen T."/>
            <person name="Nicol R."/>
            <person name="Nielsen C."/>
            <person name="Nizzari M."/>
            <person name="Norbu C."/>
            <person name="Norbu N."/>
            <person name="O'donnell P."/>
            <person name="Okoawo O."/>
            <person name="O'leary S."/>
            <person name="Omotosho B."/>
            <person name="O'neill K."/>
            <person name="Osman S."/>
            <person name="Parker S."/>
            <person name="Perrin D."/>
            <person name="Phunkhang P."/>
            <person name="Piqani B."/>
            <person name="Purcell S."/>
            <person name="Rachupka T."/>
            <person name="Ramasamy U."/>
            <person name="Rameau R."/>
            <person name="Ray V."/>
            <person name="Raymond C."/>
            <person name="Retta R."/>
            <person name="Richardson S."/>
            <person name="Rise C."/>
            <person name="Rodriguez J."/>
            <person name="Rogers J."/>
            <person name="Rogov P."/>
            <person name="Rutman M."/>
            <person name="Schupbach R."/>
            <person name="Seaman C."/>
            <person name="Settipalli S."/>
            <person name="Sharpe T."/>
            <person name="Sheridan J."/>
            <person name="Sherpa N."/>
            <person name="Shi J."/>
            <person name="Smirnov S."/>
            <person name="Smith C."/>
            <person name="Sougnez C."/>
            <person name="Spencer B."/>
            <person name="Stalker J."/>
            <person name="Stange-thomann N."/>
            <person name="Stavropoulos S."/>
            <person name="Stetson K."/>
            <person name="Stone C."/>
            <person name="Stone S."/>
            <person name="Stubbs M."/>
            <person name="Talamas J."/>
            <person name="Tchuinga P."/>
            <person name="Tenzing P."/>
            <person name="Tesfaye S."/>
            <person name="Theodore J."/>
            <person name="Thoulutsang Y."/>
            <person name="Topham K."/>
            <person name="Towey S."/>
            <person name="Tsamla T."/>
            <person name="Tsomo N."/>
            <person name="Vallee D."/>
            <person name="Vassiliev H."/>
            <person name="Venkataraman V."/>
            <person name="Vinson J."/>
            <person name="Vo A."/>
            <person name="Wade C."/>
            <person name="Wang S."/>
            <person name="Wangchuk T."/>
            <person name="Wangdi T."/>
            <person name="Whittaker C."/>
            <person name="Wilkinson J."/>
            <person name="Wu Y."/>
            <person name="Wyman D."/>
            <person name="Yadav S."/>
            <person name="Yang S."/>
            <person name="Yang X."/>
            <person name="Yeager S."/>
            <person name="Yee E."/>
            <person name="Young G."/>
            <person name="Zainoun J."/>
            <person name="Zembeck L."/>
            <person name="Zimmer A."/>
            <person name="Zody M."/>
            <person name="Lander E."/>
        </authorList>
    </citation>
    <scope>NUCLEOTIDE SEQUENCE [LARGE SCALE GENOMIC DNA]</scope>
</reference>
<dbReference type="PANTHER" id="PTHR14614">
    <property type="entry name" value="HEPATOCELLULAR CARCINOMA-ASSOCIATED ANTIGEN"/>
    <property type="match status" value="1"/>
</dbReference>
<accession>H2ZQA2</accession>
<dbReference type="InterPro" id="IPR029063">
    <property type="entry name" value="SAM-dependent_MTases_sf"/>
</dbReference>
<evidence type="ECO:0000256" key="4">
    <source>
        <dbReference type="ARBA" id="ARBA00022490"/>
    </source>
</evidence>
<feature type="compositionally biased region" description="Basic and acidic residues" evidence="10">
    <location>
        <begin position="14"/>
        <end position="23"/>
    </location>
</feature>
<keyword evidence="6" id="KW-0808">Transferase</keyword>
<proteinExistence type="inferred from homology"/>
<keyword evidence="7" id="KW-0949">S-adenosyl-L-methionine</keyword>
<dbReference type="InterPro" id="IPR019410">
    <property type="entry name" value="Methyltransf_16"/>
</dbReference>
<dbReference type="GO" id="GO:0018064">
    <property type="term" value="F:protein-L-histidine N-tele-methyltransferase activity"/>
    <property type="evidence" value="ECO:0007669"/>
    <property type="project" value="UniProtKB-EC"/>
</dbReference>
<dbReference type="Gene3D" id="3.40.50.150">
    <property type="entry name" value="Vaccinia Virus protein VP39"/>
    <property type="match status" value="1"/>
</dbReference>
<dbReference type="EC" id="2.1.1.85" evidence="3"/>
<dbReference type="HOGENOM" id="CLU_038704_0_0_1"/>
<feature type="region of interest" description="Disordered" evidence="10">
    <location>
        <begin position="1"/>
        <end position="23"/>
    </location>
</feature>
<reference evidence="11" key="3">
    <citation type="submission" date="2025-09" db="UniProtKB">
        <authorList>
            <consortium name="Ensembl"/>
        </authorList>
    </citation>
    <scope>IDENTIFICATION</scope>
</reference>
<name>H2ZQA2_CIOSA</name>
<reference evidence="11" key="2">
    <citation type="submission" date="2025-08" db="UniProtKB">
        <authorList>
            <consortium name="Ensembl"/>
        </authorList>
    </citation>
    <scope>IDENTIFICATION</scope>
</reference>
<evidence type="ECO:0000256" key="7">
    <source>
        <dbReference type="ARBA" id="ARBA00022691"/>
    </source>
</evidence>
<evidence type="ECO:0000256" key="6">
    <source>
        <dbReference type="ARBA" id="ARBA00022679"/>
    </source>
</evidence>
<dbReference type="GeneTree" id="ENSGT00390000000464"/>
<evidence type="ECO:0000256" key="9">
    <source>
        <dbReference type="ARBA" id="ARBA00038126"/>
    </source>
</evidence>
<dbReference type="STRING" id="51511.ENSCSAVP00000019768"/>
<keyword evidence="4" id="KW-0963">Cytoplasm</keyword>
<protein>
    <recommendedName>
        <fullName evidence="3">protein-histidine N-methyltransferase</fullName>
        <ecNumber evidence="3">2.1.1.85</ecNumber>
    </recommendedName>
</protein>
<dbReference type="eggNOG" id="KOG2920">
    <property type="taxonomic scope" value="Eukaryota"/>
</dbReference>